<protein>
    <submittedName>
        <fullName evidence="2">DUF6894 family protein</fullName>
    </submittedName>
</protein>
<name>A0ABV6JSX9_9PROT</name>
<proteinExistence type="predicted"/>
<keyword evidence="3" id="KW-1185">Reference proteome</keyword>
<accession>A0ABV6JSX9</accession>
<dbReference type="InterPro" id="IPR054189">
    <property type="entry name" value="DUF6894"/>
</dbReference>
<feature type="domain" description="DUF6894" evidence="1">
    <location>
        <begin position="31"/>
        <end position="81"/>
    </location>
</feature>
<dbReference type="Pfam" id="PF21834">
    <property type="entry name" value="DUF6894"/>
    <property type="match status" value="1"/>
</dbReference>
<gene>
    <name evidence="2" type="ORF">ACFFGY_11240</name>
</gene>
<dbReference type="EMBL" id="JBHLUN010000007">
    <property type="protein sequence ID" value="MFC0408828.1"/>
    <property type="molecule type" value="Genomic_DNA"/>
</dbReference>
<evidence type="ECO:0000259" key="1">
    <source>
        <dbReference type="Pfam" id="PF21834"/>
    </source>
</evidence>
<dbReference type="RefSeq" id="WP_377044576.1">
    <property type="nucleotide sequence ID" value="NZ_JBHLUN010000007.1"/>
</dbReference>
<reference evidence="2 3" key="1">
    <citation type="submission" date="2024-09" db="EMBL/GenBank/DDBJ databases">
        <authorList>
            <person name="Sun Q."/>
            <person name="Mori K."/>
        </authorList>
    </citation>
    <scope>NUCLEOTIDE SEQUENCE [LARGE SCALE GENOMIC DNA]</scope>
    <source>
        <strain evidence="2 3">TBRC 5777</strain>
    </source>
</reference>
<comment type="caution">
    <text evidence="2">The sequence shown here is derived from an EMBL/GenBank/DDBJ whole genome shotgun (WGS) entry which is preliminary data.</text>
</comment>
<evidence type="ECO:0000313" key="2">
    <source>
        <dbReference type="EMBL" id="MFC0408828.1"/>
    </source>
</evidence>
<evidence type="ECO:0000313" key="3">
    <source>
        <dbReference type="Proteomes" id="UP001589865"/>
    </source>
</evidence>
<organism evidence="2 3">
    <name type="scientific">Roseomonas elaeocarpi</name>
    <dbReference type="NCBI Taxonomy" id="907779"/>
    <lineage>
        <taxon>Bacteria</taxon>
        <taxon>Pseudomonadati</taxon>
        <taxon>Pseudomonadota</taxon>
        <taxon>Alphaproteobacteria</taxon>
        <taxon>Acetobacterales</taxon>
        <taxon>Roseomonadaceae</taxon>
        <taxon>Roseomonas</taxon>
    </lineage>
</organism>
<dbReference type="Proteomes" id="UP001589865">
    <property type="component" value="Unassembled WGS sequence"/>
</dbReference>
<sequence>MPRYVFETLHSVGRRDDEARPDACRLSVTTVEAPDPKAAIREAVKALPHLARQVDPTEDEKRTSVILVKNECGMPLYSATLNFNATWFDRSTAPSDRVRNASGLETTEPA</sequence>